<evidence type="ECO:0000256" key="1">
    <source>
        <dbReference type="SAM" id="Phobius"/>
    </source>
</evidence>
<evidence type="ECO:0000313" key="3">
    <source>
        <dbReference type="Proteomes" id="UP000076630"/>
    </source>
</evidence>
<feature type="transmembrane region" description="Helical" evidence="1">
    <location>
        <begin position="118"/>
        <end position="147"/>
    </location>
</feature>
<sequence length="360" mass="42022">MSIYIVFFILLFLLAILNPQGTVVKHLIIVLLALLCGLRVDLGADYESYKNIYDSIDIIHVDIENFFLIEPLFLFIAYIVKVFGGSHHFFLFFLSFIGLEAFYASTRLLKIKNFYLGVFIYFSLFYFQFHFNVIRHGLMCSLVWLGYFFYVSGNRRKGYIYILMGGLIQYLGIICFFLKDLLQRVFKPKFIIISLVSAFVASKIGIVSGIVSLSTIIPIIGPKISYYINVYDTIEVGVSSTLIIYSLLFLFLRYYLMRSDYENKLYLRFILNALFLSVFLGILLNNYYVFVERITSFLNLSLVFIIPMIYEKYKVNLSRVFIFYIIVFSYTVILFSLALETPMPLDHTKLQYSPYKSIVD</sequence>
<feature type="transmembrane region" description="Helical" evidence="1">
    <location>
        <begin position="321"/>
        <end position="339"/>
    </location>
</feature>
<name>A0A164A1F5_9FLAO</name>
<dbReference type="OrthoDB" id="956761at68336"/>
<dbReference type="EMBL" id="LQNU01000042">
    <property type="protein sequence ID" value="KZE82827.1"/>
    <property type="molecule type" value="Genomic_DNA"/>
</dbReference>
<keyword evidence="1" id="KW-0472">Membrane</keyword>
<evidence type="ECO:0008006" key="4">
    <source>
        <dbReference type="Google" id="ProtNLM"/>
    </source>
</evidence>
<dbReference type="Proteomes" id="UP000076630">
    <property type="component" value="Unassembled WGS sequence"/>
</dbReference>
<organism evidence="2 3">
    <name type="scientific">Myroides marinus</name>
    <dbReference type="NCBI Taxonomy" id="703342"/>
    <lineage>
        <taxon>Bacteria</taxon>
        <taxon>Pseudomonadati</taxon>
        <taxon>Bacteroidota</taxon>
        <taxon>Flavobacteriia</taxon>
        <taxon>Flavobacteriales</taxon>
        <taxon>Flavobacteriaceae</taxon>
        <taxon>Myroides</taxon>
    </lineage>
</organism>
<feature type="transmembrane region" description="Helical" evidence="1">
    <location>
        <begin position="265"/>
        <end position="284"/>
    </location>
</feature>
<keyword evidence="1" id="KW-1133">Transmembrane helix</keyword>
<keyword evidence="1" id="KW-0812">Transmembrane</keyword>
<dbReference type="AlphaFoldDB" id="A0A164A1F5"/>
<dbReference type="RefSeq" id="WP_038987638.1">
    <property type="nucleotide sequence ID" value="NZ_JWJO01000055.1"/>
</dbReference>
<accession>A0A164A1F5</accession>
<gene>
    <name evidence="2" type="ORF">AV926_06200</name>
</gene>
<dbReference type="Pfam" id="PF14897">
    <property type="entry name" value="EpsG"/>
    <property type="match status" value="1"/>
</dbReference>
<comment type="caution">
    <text evidence="2">The sequence shown here is derived from an EMBL/GenBank/DDBJ whole genome shotgun (WGS) entry which is preliminary data.</text>
</comment>
<proteinExistence type="predicted"/>
<feature type="transmembrane region" description="Helical" evidence="1">
    <location>
        <begin position="290"/>
        <end position="309"/>
    </location>
</feature>
<dbReference type="InterPro" id="IPR049458">
    <property type="entry name" value="EpsG-like"/>
</dbReference>
<feature type="transmembrane region" description="Helical" evidence="1">
    <location>
        <begin position="159"/>
        <end position="178"/>
    </location>
</feature>
<protein>
    <recommendedName>
        <fullName evidence="4">EpsG family protein</fullName>
    </recommendedName>
</protein>
<reference evidence="2 3" key="1">
    <citation type="submission" date="2016-01" db="EMBL/GenBank/DDBJ databases">
        <title>Whole genome sequencing of Myroides marinus L41.</title>
        <authorList>
            <person name="Hong K.W."/>
        </authorList>
    </citation>
    <scope>NUCLEOTIDE SEQUENCE [LARGE SCALE GENOMIC DNA]</scope>
    <source>
        <strain evidence="2 3">L41</strain>
    </source>
</reference>
<keyword evidence="3" id="KW-1185">Reference proteome</keyword>
<evidence type="ECO:0000313" key="2">
    <source>
        <dbReference type="EMBL" id="KZE82827.1"/>
    </source>
</evidence>
<feature type="transmembrane region" description="Helical" evidence="1">
    <location>
        <begin position="237"/>
        <end position="256"/>
    </location>
</feature>
<feature type="transmembrane region" description="Helical" evidence="1">
    <location>
        <begin position="190"/>
        <end position="217"/>
    </location>
</feature>